<comment type="caution">
    <text evidence="4">The sequence shown here is derived from an EMBL/GenBank/DDBJ whole genome shotgun (WGS) entry which is preliminary data.</text>
</comment>
<dbReference type="SUPFAM" id="SSF81631">
    <property type="entry name" value="PAP/OAS1 substrate-binding domain"/>
    <property type="match status" value="1"/>
</dbReference>
<dbReference type="OrthoDB" id="5872049at2759"/>
<gene>
    <name evidence="4" type="primary">Acey_s0541.g3185</name>
    <name evidence="4" type="ORF">Y032_0541g3185</name>
</gene>
<keyword evidence="2" id="KW-0460">Magnesium</keyword>
<feature type="domain" description="PAP-associated" evidence="3">
    <location>
        <begin position="3"/>
        <end position="35"/>
    </location>
</feature>
<name>A0A016WR61_9BILA</name>
<evidence type="ECO:0000256" key="1">
    <source>
        <dbReference type="ARBA" id="ARBA00022723"/>
    </source>
</evidence>
<sequence length="128" mass="14926">MFEQVIQIRRRKPLLKMEKDWNRSVCIEDPFDLNHNLGSGVTRKSRQAIPLYIHPDLLWHSWVSLELGQGCTLSYTYKCPLNHTLKCFARFLTCCCSTSQVLCSSQNMLRSSPSLSFYVMLLLQSPYY</sequence>
<proteinExistence type="predicted"/>
<organism evidence="4 5">
    <name type="scientific">Ancylostoma ceylanicum</name>
    <dbReference type="NCBI Taxonomy" id="53326"/>
    <lineage>
        <taxon>Eukaryota</taxon>
        <taxon>Metazoa</taxon>
        <taxon>Ecdysozoa</taxon>
        <taxon>Nematoda</taxon>
        <taxon>Chromadorea</taxon>
        <taxon>Rhabditida</taxon>
        <taxon>Rhabditina</taxon>
        <taxon>Rhabditomorpha</taxon>
        <taxon>Strongyloidea</taxon>
        <taxon>Ancylostomatidae</taxon>
        <taxon>Ancylostomatinae</taxon>
        <taxon>Ancylostoma</taxon>
    </lineage>
</organism>
<dbReference type="GO" id="GO:0046872">
    <property type="term" value="F:metal ion binding"/>
    <property type="evidence" value="ECO:0007669"/>
    <property type="project" value="UniProtKB-KW"/>
</dbReference>
<protein>
    <recommendedName>
        <fullName evidence="3">PAP-associated domain-containing protein</fullName>
    </recommendedName>
</protein>
<dbReference type="Proteomes" id="UP000024635">
    <property type="component" value="Unassembled WGS sequence"/>
</dbReference>
<dbReference type="STRING" id="53326.A0A016WR61"/>
<evidence type="ECO:0000259" key="3">
    <source>
        <dbReference type="Pfam" id="PF03828"/>
    </source>
</evidence>
<dbReference type="Pfam" id="PF03828">
    <property type="entry name" value="PAP_assoc"/>
    <property type="match status" value="1"/>
</dbReference>
<reference evidence="5" key="1">
    <citation type="journal article" date="2015" name="Nat. Genet.">
        <title>The genome and transcriptome of the zoonotic hookworm Ancylostoma ceylanicum identify infection-specific gene families.</title>
        <authorList>
            <person name="Schwarz E.M."/>
            <person name="Hu Y."/>
            <person name="Antoshechkin I."/>
            <person name="Miller M.M."/>
            <person name="Sternberg P.W."/>
            <person name="Aroian R.V."/>
        </authorList>
    </citation>
    <scope>NUCLEOTIDE SEQUENCE</scope>
    <source>
        <strain evidence="5">HY135</strain>
    </source>
</reference>
<evidence type="ECO:0000256" key="2">
    <source>
        <dbReference type="ARBA" id="ARBA00022842"/>
    </source>
</evidence>
<dbReference type="AlphaFoldDB" id="A0A016WR61"/>
<keyword evidence="1" id="KW-0479">Metal-binding</keyword>
<keyword evidence="5" id="KW-1185">Reference proteome</keyword>
<dbReference type="Gene3D" id="1.10.1410.10">
    <property type="match status" value="1"/>
</dbReference>
<evidence type="ECO:0000313" key="4">
    <source>
        <dbReference type="EMBL" id="EYC42140.1"/>
    </source>
</evidence>
<dbReference type="InterPro" id="IPR002058">
    <property type="entry name" value="PAP_assoc"/>
</dbReference>
<accession>A0A016WR61</accession>
<evidence type="ECO:0000313" key="5">
    <source>
        <dbReference type="Proteomes" id="UP000024635"/>
    </source>
</evidence>
<dbReference type="EMBL" id="JARK01000141">
    <property type="protein sequence ID" value="EYC42140.1"/>
    <property type="molecule type" value="Genomic_DNA"/>
</dbReference>